<protein>
    <recommendedName>
        <fullName evidence="3">FAD-binding domain-containing protein</fullName>
    </recommendedName>
</protein>
<sequence length="49" mass="5576">MRQHLFIIDYSMKPDVLIVGAGPVGLFTAIEMKLHNPALQIKILDRNKE</sequence>
<dbReference type="Proteomes" id="UP000502894">
    <property type="component" value="Chromosome"/>
</dbReference>
<evidence type="ECO:0008006" key="3">
    <source>
        <dbReference type="Google" id="ProtNLM"/>
    </source>
</evidence>
<evidence type="ECO:0000313" key="2">
    <source>
        <dbReference type="Proteomes" id="UP000502894"/>
    </source>
</evidence>
<name>A0A6F8T3W8_9GAMM</name>
<accession>A0A6F8T3W8</accession>
<dbReference type="AlphaFoldDB" id="A0A6F8T3W8"/>
<keyword evidence="2" id="KW-1185">Reference proteome</keyword>
<dbReference type="EMBL" id="AP022839">
    <property type="protein sequence ID" value="BCA94850.1"/>
    <property type="molecule type" value="Genomic_DNA"/>
</dbReference>
<dbReference type="Gene3D" id="3.50.50.60">
    <property type="entry name" value="FAD/NAD(P)-binding domain"/>
    <property type="match status" value="1"/>
</dbReference>
<dbReference type="SUPFAM" id="SSF51905">
    <property type="entry name" value="FAD/NAD(P)-binding domain"/>
    <property type="match status" value="1"/>
</dbReference>
<organism evidence="1 2">
    <name type="scientific">Legionella antarctica</name>
    <dbReference type="NCBI Taxonomy" id="2708020"/>
    <lineage>
        <taxon>Bacteria</taxon>
        <taxon>Pseudomonadati</taxon>
        <taxon>Pseudomonadota</taxon>
        <taxon>Gammaproteobacteria</taxon>
        <taxon>Legionellales</taxon>
        <taxon>Legionellaceae</taxon>
        <taxon>Legionella</taxon>
    </lineage>
</organism>
<dbReference type="InterPro" id="IPR036188">
    <property type="entry name" value="FAD/NAD-bd_sf"/>
</dbReference>
<evidence type="ECO:0000313" key="1">
    <source>
        <dbReference type="EMBL" id="BCA94850.1"/>
    </source>
</evidence>
<gene>
    <name evidence="1" type="ORF">TUM19329_12110</name>
</gene>
<dbReference type="KEGG" id="lant:TUM19329_12110"/>
<reference evidence="1" key="1">
    <citation type="journal article" date="2020" name="Microbiol. Resour. Announc.">
        <title>Complete Genome Sequence of Novel Psychrotolerant Legionella Strain TUM19329, Isolated from Antarctic Lake Sediment.</title>
        <authorList>
            <person name="Shimada S."/>
            <person name="Nakai R."/>
            <person name="Aoki K."/>
            <person name="Shimoeda N."/>
            <person name="Ohno G."/>
            <person name="Miyazaki Y."/>
            <person name="Kudoh S."/>
            <person name="Imura S."/>
            <person name="Watanabe K."/>
            <person name="Ishii Y."/>
            <person name="Tateda K."/>
        </authorList>
    </citation>
    <scope>NUCLEOTIDE SEQUENCE [LARGE SCALE GENOMIC DNA]</scope>
    <source>
        <strain evidence="1">TUM19329</strain>
    </source>
</reference>
<proteinExistence type="predicted"/>